<comment type="caution">
    <text evidence="2">The sequence shown here is derived from an EMBL/GenBank/DDBJ whole genome shotgun (WGS) entry which is preliminary data.</text>
</comment>
<dbReference type="Proteomes" id="UP000477070">
    <property type="component" value="Unassembled WGS sequence"/>
</dbReference>
<proteinExistence type="predicted"/>
<evidence type="ECO:0000313" key="4">
    <source>
        <dbReference type="Proteomes" id="UP000477070"/>
    </source>
</evidence>
<evidence type="ECO:0000313" key="2">
    <source>
        <dbReference type="EMBL" id="TLD95257.1"/>
    </source>
</evidence>
<organism evidence="2 3">
    <name type="scientific">Helicobacter saguini</name>
    <dbReference type="NCBI Taxonomy" id="1548018"/>
    <lineage>
        <taxon>Bacteria</taxon>
        <taxon>Pseudomonadati</taxon>
        <taxon>Campylobacterota</taxon>
        <taxon>Epsilonproteobacteria</taxon>
        <taxon>Campylobacterales</taxon>
        <taxon>Helicobacteraceae</taxon>
        <taxon>Helicobacter</taxon>
    </lineage>
</organism>
<dbReference type="AlphaFoldDB" id="A0A4U8T949"/>
<protein>
    <submittedName>
        <fullName evidence="2">Uncharacterized protein</fullName>
    </submittedName>
</protein>
<dbReference type="EMBL" id="JRMP02000003">
    <property type="protein sequence ID" value="TLD95257.1"/>
    <property type="molecule type" value="Genomic_DNA"/>
</dbReference>
<gene>
    <name evidence="1" type="ORF">DCO61_09895</name>
    <name evidence="2" type="ORF">LS64_002550</name>
</gene>
<sequence>MYDCYILDSKYFRAFMGVRCGYICKTLRVFGSVKFVLVSLKLLDFLERGKCLYPQNSQGV</sequence>
<reference evidence="2 3" key="1">
    <citation type="journal article" date="2014" name="Genome Announc.">
        <title>Draft genome sequences of eight enterohepatic helicobacter species isolated from both laboratory and wild rodents.</title>
        <authorList>
            <person name="Sheh A."/>
            <person name="Shen Z."/>
            <person name="Fox J.G."/>
        </authorList>
    </citation>
    <scope>NUCLEOTIDE SEQUENCE [LARGE SCALE GENOMIC DNA]</scope>
    <source>
        <strain evidence="2 3">MIT 97-6194</strain>
    </source>
</reference>
<evidence type="ECO:0000313" key="3">
    <source>
        <dbReference type="Proteomes" id="UP000029714"/>
    </source>
</evidence>
<dbReference type="Proteomes" id="UP000029714">
    <property type="component" value="Unassembled WGS sequence"/>
</dbReference>
<dbReference type="RefSeq" id="WP_138127234.1">
    <property type="nucleotide sequence ID" value="NZ_JRMP02000003.1"/>
</dbReference>
<name>A0A4U8T949_9HELI</name>
<reference evidence="2" key="3">
    <citation type="submission" date="2018-04" db="EMBL/GenBank/DDBJ databases">
        <authorList>
            <person name="Sheh A."/>
            <person name="Shen Z."/>
            <person name="Mannion A.J."/>
            <person name="Fox J.G."/>
        </authorList>
    </citation>
    <scope>NUCLEOTIDE SEQUENCE</scope>
    <source>
        <strain evidence="2">MIT 97-6194</strain>
    </source>
</reference>
<accession>A0A4U8T949</accession>
<reference evidence="1 4" key="4">
    <citation type="submission" date="2019-12" db="EMBL/GenBank/DDBJ databases">
        <title>Multi-Generational Helicobacter saguini Isolates.</title>
        <authorList>
            <person name="Mannion A."/>
            <person name="Shen Z."/>
            <person name="Fox J.G."/>
        </authorList>
    </citation>
    <scope>NUCLEOTIDE SEQUENCE [LARGE SCALE GENOMIC DNA]</scope>
    <source>
        <strain evidence="1">16-048</strain>
        <strain evidence="4">16-048 (F4)</strain>
    </source>
</reference>
<reference evidence="2 3" key="2">
    <citation type="journal article" date="2016" name="Infect. Immun.">
        <title>Helicobacter saguini, a Novel Helicobacter Isolated from Cotton-Top Tamarins with Ulcerative Colitis, Has Proinflammatory Properties and Induces Typhlocolitis and Dysplasia in Gnotobiotic IL-10-/- Mice.</title>
        <authorList>
            <person name="Shen Z."/>
            <person name="Mannion A."/>
            <person name="Whary M.T."/>
            <person name="Muthupalani S."/>
            <person name="Sheh A."/>
            <person name="Feng Y."/>
            <person name="Gong G."/>
            <person name="Vandamme P."/>
            <person name="Holcombe H.R."/>
            <person name="Paster B.J."/>
            <person name="Fox J.G."/>
        </authorList>
    </citation>
    <scope>NUCLEOTIDE SEQUENCE [LARGE SCALE GENOMIC DNA]</scope>
    <source>
        <strain evidence="2 3">MIT 97-6194</strain>
    </source>
</reference>
<keyword evidence="3" id="KW-1185">Reference proteome</keyword>
<dbReference type="EMBL" id="QBIU01000002">
    <property type="protein sequence ID" value="MWV70302.1"/>
    <property type="molecule type" value="Genomic_DNA"/>
</dbReference>
<evidence type="ECO:0000313" key="1">
    <source>
        <dbReference type="EMBL" id="MWV70302.1"/>
    </source>
</evidence>